<feature type="transmembrane region" description="Helical" evidence="1">
    <location>
        <begin position="24"/>
        <end position="43"/>
    </location>
</feature>
<evidence type="ECO:0000313" key="2">
    <source>
        <dbReference type="EMBL" id="REF26664.1"/>
    </source>
</evidence>
<evidence type="ECO:0000313" key="3">
    <source>
        <dbReference type="Proteomes" id="UP000256294"/>
    </source>
</evidence>
<proteinExistence type="predicted"/>
<sequence>MKNIANDVSIEIENRNEKNKNGNFLQSFGITVGYLLLLLPAWLT</sequence>
<keyword evidence="1" id="KW-0812">Transmembrane</keyword>
<dbReference type="EMBL" id="QTUB01000001">
    <property type="protein sequence ID" value="REF26664.1"/>
    <property type="molecule type" value="Genomic_DNA"/>
</dbReference>
<protein>
    <submittedName>
        <fullName evidence="2">Uncharacterized protein</fullName>
    </submittedName>
</protein>
<keyword evidence="1" id="KW-0472">Membrane</keyword>
<dbReference type="AlphaFoldDB" id="A0A3D9UKZ4"/>
<name>A0A3D9UKZ4_9GAMM</name>
<reference evidence="2 3" key="1">
    <citation type="submission" date="2018-08" db="EMBL/GenBank/DDBJ databases">
        <title>Genomic Encyclopedia of Archaeal and Bacterial Type Strains, Phase II (KMG-II): from individual species to whole genera.</title>
        <authorList>
            <person name="Goeker M."/>
        </authorList>
    </citation>
    <scope>NUCLEOTIDE SEQUENCE [LARGE SCALE GENOMIC DNA]</scope>
    <source>
        <strain evidence="2 3">DSM 17905</strain>
    </source>
</reference>
<dbReference type="Proteomes" id="UP000256294">
    <property type="component" value="Unassembled WGS sequence"/>
</dbReference>
<gene>
    <name evidence="2" type="ORF">BDD26_1336</name>
</gene>
<organism evidence="2 3">
    <name type="scientific">Xenorhabdus cabanillasii</name>
    <dbReference type="NCBI Taxonomy" id="351673"/>
    <lineage>
        <taxon>Bacteria</taxon>
        <taxon>Pseudomonadati</taxon>
        <taxon>Pseudomonadota</taxon>
        <taxon>Gammaproteobacteria</taxon>
        <taxon>Enterobacterales</taxon>
        <taxon>Morganellaceae</taxon>
        <taxon>Xenorhabdus</taxon>
    </lineage>
</organism>
<comment type="caution">
    <text evidence="2">The sequence shown here is derived from an EMBL/GenBank/DDBJ whole genome shotgun (WGS) entry which is preliminary data.</text>
</comment>
<evidence type="ECO:0000256" key="1">
    <source>
        <dbReference type="SAM" id="Phobius"/>
    </source>
</evidence>
<keyword evidence="1" id="KW-1133">Transmembrane helix</keyword>
<keyword evidence="3" id="KW-1185">Reference proteome</keyword>
<accession>A0A3D9UKZ4</accession>